<dbReference type="eggNOG" id="COG4121">
    <property type="taxonomic scope" value="Bacteria"/>
</dbReference>
<evidence type="ECO:0000256" key="6">
    <source>
        <dbReference type="ARBA" id="ARBA00022694"/>
    </source>
</evidence>
<keyword evidence="12" id="KW-1185">Reference proteome</keyword>
<dbReference type="InterPro" id="IPR006076">
    <property type="entry name" value="FAD-dep_OxRdtase"/>
</dbReference>
<feature type="domain" description="FAD dependent oxidoreductase" evidence="10">
    <location>
        <begin position="180"/>
        <end position="529"/>
    </location>
</feature>
<dbReference type="NCBIfam" id="TIGR03197">
    <property type="entry name" value="MnmC_Cterm"/>
    <property type="match status" value="1"/>
</dbReference>
<keyword evidence="4" id="KW-0808">Transferase</keyword>
<dbReference type="GO" id="GO:0032259">
    <property type="term" value="P:methylation"/>
    <property type="evidence" value="ECO:0007669"/>
    <property type="project" value="UniProtKB-KW"/>
</dbReference>
<keyword evidence="7" id="KW-0274">FAD</keyword>
<dbReference type="eggNOG" id="COG0665">
    <property type="taxonomic scope" value="Bacteria"/>
</dbReference>
<evidence type="ECO:0000256" key="4">
    <source>
        <dbReference type="ARBA" id="ARBA00022679"/>
    </source>
</evidence>
<dbReference type="InterPro" id="IPR029063">
    <property type="entry name" value="SAM-dependent_MTases_sf"/>
</dbReference>
<evidence type="ECO:0000256" key="7">
    <source>
        <dbReference type="ARBA" id="ARBA00022827"/>
    </source>
</evidence>
<evidence type="ECO:0000259" key="10">
    <source>
        <dbReference type="Pfam" id="PF01266"/>
    </source>
</evidence>
<keyword evidence="2" id="KW-0489">Methyltransferase</keyword>
<evidence type="ECO:0000256" key="8">
    <source>
        <dbReference type="ARBA" id="ARBA00023002"/>
    </source>
</evidence>
<dbReference type="InterPro" id="IPR036188">
    <property type="entry name" value="FAD/NAD-bd_sf"/>
</dbReference>
<proteinExistence type="predicted"/>
<keyword evidence="8" id="KW-0560">Oxidoreductase</keyword>
<reference evidence="11 12" key="1">
    <citation type="journal article" date="2015" name="Genome Announc.">
        <title>Genome Sequence of Mushroom Soft-Rot Pathogen Janthinobacterium agaricidamnosum.</title>
        <authorList>
            <person name="Graupner K."/>
            <person name="Lackner G."/>
            <person name="Hertweck C."/>
        </authorList>
    </citation>
    <scope>NUCLEOTIDE SEQUENCE [LARGE SCALE GENOMIC DNA]</scope>
    <source>
        <strain evidence="12">NBRC 102515 / DSM 9628</strain>
    </source>
</reference>
<evidence type="ECO:0000256" key="9">
    <source>
        <dbReference type="ARBA" id="ARBA00023268"/>
    </source>
</evidence>
<dbReference type="PANTHER" id="PTHR13847">
    <property type="entry name" value="SARCOSINE DEHYDROGENASE-RELATED"/>
    <property type="match status" value="1"/>
</dbReference>
<dbReference type="Pfam" id="PF01266">
    <property type="entry name" value="DAO"/>
    <property type="match status" value="1"/>
</dbReference>
<evidence type="ECO:0000256" key="1">
    <source>
        <dbReference type="ARBA" id="ARBA00022490"/>
    </source>
</evidence>
<accession>W0V998</accession>
<dbReference type="SUPFAM" id="SSF51905">
    <property type="entry name" value="FAD/NAD(P)-binding domain"/>
    <property type="match status" value="1"/>
</dbReference>
<dbReference type="Gene3D" id="3.40.50.150">
    <property type="entry name" value="Vaccinia Virus protein VP39"/>
    <property type="match status" value="1"/>
</dbReference>
<dbReference type="HOGENOM" id="CLU_022427_1_0_4"/>
<dbReference type="Proteomes" id="UP000027604">
    <property type="component" value="Chromosome I"/>
</dbReference>
<dbReference type="PANTHER" id="PTHR13847:SF283">
    <property type="entry name" value="TRNA 5-METHYLAMINOMETHYL-2-THIOURIDINE BIOSYNTHESIS BIFUNCTIONAL PROTEIN MNMC"/>
    <property type="match status" value="1"/>
</dbReference>
<dbReference type="GO" id="GO:0004808">
    <property type="term" value="F:tRNA (5-methylaminomethyl-2-thiouridylate)(34)-methyltransferase activity"/>
    <property type="evidence" value="ECO:0007669"/>
    <property type="project" value="TreeGrafter"/>
</dbReference>
<evidence type="ECO:0000313" key="12">
    <source>
        <dbReference type="Proteomes" id="UP000027604"/>
    </source>
</evidence>
<dbReference type="PATRIC" id="fig|1349767.4.peg.1425"/>
<dbReference type="GO" id="GO:0005737">
    <property type="term" value="C:cytoplasm"/>
    <property type="evidence" value="ECO:0007669"/>
    <property type="project" value="TreeGrafter"/>
</dbReference>
<sequence>MIQDLLQRWHGQPRCVILDSDFGDGARFLSALQAWQDHPRRPVILHYLAMSPQPVAIAALPQELRAQWPPFVPGFHRMALRQGRVILDLLIGDAEASLVQIDASLDAAWLPAPLRSSTVLARLMSPGASLHAAQLDDAQRLALIKAGFVFGADGLSAVFHSRRPPAVRPALERRAIERRAIVIGAGLSGAAACERLCARGWDVTLIERHGQPAQEASGNLAGIFMPVLSKDDNPATRLSRAAYLFALRHWRNLGNGFEGQQCGVLQLARDARHAEVQRQIAASGAYPRDFARWLDAAEAGALLGAPAPHGGWLFGQGGWAYPASVCRMMLDACGPRLTRIFASGVAALEYGAGEWRALDADGRLIAQAPSVILANGNGAVRIQQAGSLPLSAVRGQVTHLAEGSLPAPPLVVCREAYLTPAAHGVVCAGATYDLDHERALRTSSQQENLHKIAAILDIAAPDAPLAGRVGFRCVATDRLPLAGALPNPAIAGRCERLRDVPRWPGLFGLLGYASRGLIWAPLAAELLAAQLEGEPLPLESSLAAALDPGRFLLKERRRHGP</sequence>
<dbReference type="OrthoDB" id="9786494at2"/>
<dbReference type="RefSeq" id="WP_051781247.1">
    <property type="nucleotide sequence ID" value="NZ_BCTH01000075.1"/>
</dbReference>
<evidence type="ECO:0000256" key="5">
    <source>
        <dbReference type="ARBA" id="ARBA00022691"/>
    </source>
</evidence>
<dbReference type="GO" id="GO:0002098">
    <property type="term" value="P:tRNA wobble uridine modification"/>
    <property type="evidence" value="ECO:0007669"/>
    <property type="project" value="TreeGrafter"/>
</dbReference>
<name>W0V998_9BURK</name>
<evidence type="ECO:0000313" key="11">
    <source>
        <dbReference type="EMBL" id="CDG85404.1"/>
    </source>
</evidence>
<evidence type="ECO:0000256" key="2">
    <source>
        <dbReference type="ARBA" id="ARBA00022603"/>
    </source>
</evidence>
<keyword evidence="9" id="KW-0511">Multifunctional enzyme</keyword>
<gene>
    <name evidence="11" type="primary">mnmC</name>
    <name evidence="11" type="ORF">GJA_4800</name>
</gene>
<dbReference type="InterPro" id="IPR017610">
    <property type="entry name" value="tRNA_S-uridine_synth_MnmC_C"/>
</dbReference>
<protein>
    <submittedName>
        <fullName evidence="11">tRNA U-34 5-methylaminomethyl-2-thiouridine biosynthesis protein MnmC, C-terminal domain</fullName>
    </submittedName>
</protein>
<dbReference type="AlphaFoldDB" id="W0V998"/>
<dbReference type="EMBL" id="HG322949">
    <property type="protein sequence ID" value="CDG85404.1"/>
    <property type="molecule type" value="Genomic_DNA"/>
</dbReference>
<keyword evidence="6" id="KW-0819">tRNA processing</keyword>
<dbReference type="Gene3D" id="3.50.50.60">
    <property type="entry name" value="FAD/NAD(P)-binding domain"/>
    <property type="match status" value="1"/>
</dbReference>
<dbReference type="GO" id="GO:0016645">
    <property type="term" value="F:oxidoreductase activity, acting on the CH-NH group of donors"/>
    <property type="evidence" value="ECO:0007669"/>
    <property type="project" value="InterPro"/>
</dbReference>
<keyword evidence="5" id="KW-0949">S-adenosyl-L-methionine</keyword>
<keyword evidence="3" id="KW-0285">Flavoprotein</keyword>
<dbReference type="STRING" id="1349767.GJA_4800"/>
<dbReference type="Gene3D" id="3.30.9.10">
    <property type="entry name" value="D-Amino Acid Oxidase, subunit A, domain 2"/>
    <property type="match status" value="1"/>
</dbReference>
<evidence type="ECO:0000256" key="3">
    <source>
        <dbReference type="ARBA" id="ARBA00022630"/>
    </source>
</evidence>
<organism evidence="11 12">
    <name type="scientific">Janthinobacterium agaricidamnosum NBRC 102515 = DSM 9628</name>
    <dbReference type="NCBI Taxonomy" id="1349767"/>
    <lineage>
        <taxon>Bacteria</taxon>
        <taxon>Pseudomonadati</taxon>
        <taxon>Pseudomonadota</taxon>
        <taxon>Betaproteobacteria</taxon>
        <taxon>Burkholderiales</taxon>
        <taxon>Oxalobacteraceae</taxon>
        <taxon>Janthinobacterium</taxon>
    </lineage>
</organism>
<dbReference type="KEGG" id="jag:GJA_4800"/>
<keyword evidence="1" id="KW-0963">Cytoplasm</keyword>